<feature type="domain" description="PAS" evidence="3">
    <location>
        <begin position="475"/>
        <end position="544"/>
    </location>
</feature>
<dbReference type="InterPro" id="IPR003594">
    <property type="entry name" value="HATPase_dom"/>
</dbReference>
<dbReference type="PANTHER" id="PTHR43065">
    <property type="entry name" value="SENSOR HISTIDINE KINASE"/>
    <property type="match status" value="1"/>
</dbReference>
<dbReference type="PROSITE" id="PS50109">
    <property type="entry name" value="HIS_KIN"/>
    <property type="match status" value="1"/>
</dbReference>
<evidence type="ECO:0000313" key="6">
    <source>
        <dbReference type="Proteomes" id="UP000056925"/>
    </source>
</evidence>
<dbReference type="Pfam" id="PF13426">
    <property type="entry name" value="PAS_9"/>
    <property type="match status" value="2"/>
</dbReference>
<dbReference type="GO" id="GO:0016301">
    <property type="term" value="F:kinase activity"/>
    <property type="evidence" value="ECO:0007669"/>
    <property type="project" value="UniProtKB-KW"/>
</dbReference>
<dbReference type="PANTHER" id="PTHR43065:SF23">
    <property type="entry name" value="SENSOR HISTIDINE KINASE PDTAS"/>
    <property type="match status" value="1"/>
</dbReference>
<keyword evidence="5" id="KW-0808">Transferase</keyword>
<dbReference type="SMART" id="SM00091">
    <property type="entry name" value="PAS"/>
    <property type="match status" value="3"/>
</dbReference>
<dbReference type="EMBL" id="CP009502">
    <property type="protein sequence ID" value="AKB15414.1"/>
    <property type="molecule type" value="Genomic_DNA"/>
</dbReference>
<dbReference type="Pfam" id="PF08447">
    <property type="entry name" value="PAS_3"/>
    <property type="match status" value="2"/>
</dbReference>
<evidence type="ECO:0000313" key="5">
    <source>
        <dbReference type="EMBL" id="AKB15414.1"/>
    </source>
</evidence>
<organism evidence="5 6">
    <name type="scientific">Methanosarcina thermophila CHTI-55</name>
    <dbReference type="NCBI Taxonomy" id="1434121"/>
    <lineage>
        <taxon>Archaea</taxon>
        <taxon>Methanobacteriati</taxon>
        <taxon>Methanobacteriota</taxon>
        <taxon>Stenosarchaea group</taxon>
        <taxon>Methanomicrobia</taxon>
        <taxon>Methanosarcinales</taxon>
        <taxon>Methanosarcinaceae</taxon>
        <taxon>Methanosarcina</taxon>
    </lineage>
</organism>
<dbReference type="InterPro" id="IPR013655">
    <property type="entry name" value="PAS_fold_3"/>
</dbReference>
<dbReference type="Pfam" id="PF07568">
    <property type="entry name" value="HisKA_2"/>
    <property type="match status" value="1"/>
</dbReference>
<feature type="domain" description="PAC" evidence="4">
    <location>
        <begin position="548"/>
        <end position="600"/>
    </location>
</feature>
<protein>
    <submittedName>
        <fullName evidence="5">Sensory transduction histidine kinase</fullName>
    </submittedName>
</protein>
<dbReference type="PATRIC" id="fig|1434121.4.peg.1366"/>
<dbReference type="FunFam" id="3.30.450.20:FF:000088">
    <property type="entry name" value="Sensory transduction histidine kinase"/>
    <property type="match status" value="1"/>
</dbReference>
<dbReference type="Pfam" id="PF02518">
    <property type="entry name" value="HATPase_c"/>
    <property type="match status" value="1"/>
</dbReference>
<dbReference type="PROSITE" id="PS50113">
    <property type="entry name" value="PAC"/>
    <property type="match status" value="4"/>
</dbReference>
<sequence>MKNNNRISGIDIIGNVPWGIHFCQFYRTKEDLTDILIPYFKAGLENNEFCLWALPVELDEEKAKEALKVAIPDIHVYLEKGQIEIIPYTCKQVEEDALDPQMALKHLIEKISKALASGYDGLRYSGSDFCGQEGILESVTGKHPVIALCTYFLDICNVTTIFDIVSNHQLALIKREGKWEIIESSCQKSFMERKQAEEAQSVSEKRIRALITASSEAVYRMSPDWSEMYYLYGQGLLANTESPSHTWLQEYVPPEDRSHVIAAINEAIRTKSIYELEHLVWLADGNIGWIISRAVPILDENREIIEWLGTASDITERKKVEAERKKILGNLDKLVKERTEELQKAYDSLKKSEKNLAEAQEIAHLGSWELDFASKEFHWSDETYRIFGLKPQELKVNYDMFLNYVHPEDRKQIDNAAKEALKGKPSDINLRIILANGKERIVNVKFEIIFDEENNPVRAIGTTQDITEHRKAEEKIRILANAVESSNDAIITKSLDGTITSWNKGAEQVYGYSPEEVLGKAITILEPSILTGETEKLSERIKRGENIRNYETSRLRKDGTIINVSITLSPVFDLSGKLAAILIIARDITESKIAAEKLKESEEKYRNIVETASEGIVITNSENTIIYANEKMTDMLGYTLQDFIGKQIWGFISEECRPVVKRNLEKRRQGIIESYELELIRKDGSPLWVLLSAKPLFDKESKYVGAMSMLTDITKRKEAEESLINIETARKKEIHHRIKNNLQVISSLLDLQAEQFKNRKNIKDFEVLEAFRESQNRVISMALIHEELYKGGGFETLNFSPYIQELADTLFQTYRLGNTDISLNMDLEEKILFDMDTAIPLGIIINELVSNSLKHAFIDRDRGEIRIKLRREESIEPENESCQSTGSSFILTISDNGVGIPENLDIEDLDSLGIQLVTSLVEQLDGELKLKRNNGTEFTIRFTVAEKRE</sequence>
<name>A0A0E3HA85_METTE</name>
<dbReference type="GeneID" id="41602417"/>
<dbReference type="InterPro" id="IPR000700">
    <property type="entry name" value="PAS-assoc_C"/>
</dbReference>
<dbReference type="KEGG" id="mthe:MSTHC_1096"/>
<dbReference type="RefSeq" id="WP_048167919.1">
    <property type="nucleotide sequence ID" value="NZ_CP009502.1"/>
</dbReference>
<dbReference type="Gene3D" id="3.30.565.10">
    <property type="entry name" value="Histidine kinase-like ATPase, C-terminal domain"/>
    <property type="match status" value="1"/>
</dbReference>
<dbReference type="AlphaFoldDB" id="A0A0E3HA85"/>
<dbReference type="SUPFAM" id="SSF55874">
    <property type="entry name" value="ATPase domain of HSP90 chaperone/DNA topoisomerase II/histidine kinase"/>
    <property type="match status" value="1"/>
</dbReference>
<feature type="domain" description="PAC" evidence="4">
    <location>
        <begin position="673"/>
        <end position="725"/>
    </location>
</feature>
<dbReference type="InterPro" id="IPR000014">
    <property type="entry name" value="PAS"/>
</dbReference>
<feature type="coiled-coil region" evidence="1">
    <location>
        <begin position="317"/>
        <end position="362"/>
    </location>
</feature>
<keyword evidence="1" id="KW-0175">Coiled coil</keyword>
<accession>A0A0E3HA85</accession>
<dbReference type="Proteomes" id="UP000056925">
    <property type="component" value="Chromosome"/>
</dbReference>
<dbReference type="HOGENOM" id="CLU_000445_114_57_2"/>
<dbReference type="NCBIfam" id="TIGR00229">
    <property type="entry name" value="sensory_box"/>
    <property type="match status" value="4"/>
</dbReference>
<dbReference type="SMART" id="SM00086">
    <property type="entry name" value="PAC"/>
    <property type="match status" value="4"/>
</dbReference>
<evidence type="ECO:0000259" key="4">
    <source>
        <dbReference type="PROSITE" id="PS50113"/>
    </source>
</evidence>
<dbReference type="InterPro" id="IPR036890">
    <property type="entry name" value="HATPase_C_sf"/>
</dbReference>
<dbReference type="PROSITE" id="PS50112">
    <property type="entry name" value="PAS"/>
    <property type="match status" value="3"/>
</dbReference>
<evidence type="ECO:0000259" key="2">
    <source>
        <dbReference type="PROSITE" id="PS50109"/>
    </source>
</evidence>
<feature type="domain" description="Histidine kinase" evidence="2">
    <location>
        <begin position="733"/>
        <end position="946"/>
    </location>
</feature>
<dbReference type="InterPro" id="IPR025847">
    <property type="entry name" value="MEDS_domain"/>
</dbReference>
<dbReference type="Pfam" id="PF14417">
    <property type="entry name" value="MEDS"/>
    <property type="match status" value="1"/>
</dbReference>
<evidence type="ECO:0000259" key="3">
    <source>
        <dbReference type="PROSITE" id="PS50112"/>
    </source>
</evidence>
<keyword evidence="5" id="KW-0418">Kinase</keyword>
<dbReference type="SMART" id="SM00387">
    <property type="entry name" value="HATPase_c"/>
    <property type="match status" value="1"/>
</dbReference>
<proteinExistence type="predicted"/>
<feature type="domain" description="PAC" evidence="4">
    <location>
        <begin position="274"/>
        <end position="326"/>
    </location>
</feature>
<feature type="domain" description="PAS" evidence="3">
    <location>
        <begin position="352"/>
        <end position="424"/>
    </location>
</feature>
<dbReference type="Gene3D" id="2.10.70.100">
    <property type="match status" value="1"/>
</dbReference>
<dbReference type="CDD" id="cd00130">
    <property type="entry name" value="PAS"/>
    <property type="match status" value="4"/>
</dbReference>
<dbReference type="Gene3D" id="3.30.450.20">
    <property type="entry name" value="PAS domain"/>
    <property type="match status" value="4"/>
</dbReference>
<reference evidence="5 6" key="1">
    <citation type="submission" date="2014-07" db="EMBL/GenBank/DDBJ databases">
        <title>Methanogenic archaea and the global carbon cycle.</title>
        <authorList>
            <person name="Henriksen J.R."/>
            <person name="Luke J."/>
            <person name="Reinhart S."/>
            <person name="Benedict M.N."/>
            <person name="Youngblut N.D."/>
            <person name="Metcalf M.E."/>
            <person name="Whitaker R.J."/>
            <person name="Metcalf W.W."/>
        </authorList>
    </citation>
    <scope>NUCLEOTIDE SEQUENCE [LARGE SCALE GENOMIC DNA]</scope>
    <source>
        <strain evidence="5 6">CHTI-55</strain>
    </source>
</reference>
<feature type="domain" description="PAC" evidence="4">
    <location>
        <begin position="426"/>
        <end position="478"/>
    </location>
</feature>
<dbReference type="SUPFAM" id="SSF55785">
    <property type="entry name" value="PYP-like sensor domain (PAS domain)"/>
    <property type="match status" value="4"/>
</dbReference>
<gene>
    <name evidence="5" type="ORF">MSTHC_1096</name>
</gene>
<dbReference type="InterPro" id="IPR001610">
    <property type="entry name" value="PAC"/>
</dbReference>
<evidence type="ECO:0000256" key="1">
    <source>
        <dbReference type="SAM" id="Coils"/>
    </source>
</evidence>
<dbReference type="InterPro" id="IPR005467">
    <property type="entry name" value="His_kinase_dom"/>
</dbReference>
<dbReference type="InterPro" id="IPR011495">
    <property type="entry name" value="Sig_transdc_His_kin_sub2_dim/P"/>
</dbReference>
<dbReference type="InterPro" id="IPR035965">
    <property type="entry name" value="PAS-like_dom_sf"/>
</dbReference>
<feature type="domain" description="PAS" evidence="3">
    <location>
        <begin position="601"/>
        <end position="666"/>
    </location>
</feature>